<feature type="chain" id="PRO_5037989309" evidence="1">
    <location>
        <begin position="28"/>
        <end position="168"/>
    </location>
</feature>
<accession>A0A934TX46</accession>
<sequence length="168" mass="18011">MQYPTLSTWRHAFALACLAALLASAQAQDLPDTVQLGMTPQQLQQAVPGLRPVHRAVRLAGGLVGSWAGPPAALAGVAMAPTYFFAEGELRRIEYLAPADADAHAYDALLSWGRRTWGPELASQGPEGAYATWNSDAMEVYLQRTGDARRPQLRLVIKAAAGKDASEL</sequence>
<comment type="caution">
    <text evidence="2">The sequence shown here is derived from an EMBL/GenBank/DDBJ whole genome shotgun (WGS) entry which is preliminary data.</text>
</comment>
<organism evidence="2 3">
    <name type="scientific">Ramlibacter ginsenosidimutans</name>
    <dbReference type="NCBI Taxonomy" id="502333"/>
    <lineage>
        <taxon>Bacteria</taxon>
        <taxon>Pseudomonadati</taxon>
        <taxon>Pseudomonadota</taxon>
        <taxon>Betaproteobacteria</taxon>
        <taxon>Burkholderiales</taxon>
        <taxon>Comamonadaceae</taxon>
        <taxon>Ramlibacter</taxon>
    </lineage>
</organism>
<protein>
    <submittedName>
        <fullName evidence="2">Uncharacterized protein</fullName>
    </submittedName>
</protein>
<dbReference type="Proteomes" id="UP000630528">
    <property type="component" value="Unassembled WGS sequence"/>
</dbReference>
<evidence type="ECO:0000256" key="1">
    <source>
        <dbReference type="SAM" id="SignalP"/>
    </source>
</evidence>
<dbReference type="AlphaFoldDB" id="A0A934TX46"/>
<dbReference type="EMBL" id="JAEPWM010000017">
    <property type="protein sequence ID" value="MBK6009284.1"/>
    <property type="molecule type" value="Genomic_DNA"/>
</dbReference>
<dbReference type="RefSeq" id="WP_201177760.1">
    <property type="nucleotide sequence ID" value="NZ_JAEPWM010000017.1"/>
</dbReference>
<keyword evidence="3" id="KW-1185">Reference proteome</keyword>
<feature type="signal peptide" evidence="1">
    <location>
        <begin position="1"/>
        <end position="27"/>
    </location>
</feature>
<keyword evidence="1" id="KW-0732">Signal</keyword>
<proteinExistence type="predicted"/>
<gene>
    <name evidence="2" type="ORF">JJB11_24560</name>
</gene>
<reference evidence="2" key="1">
    <citation type="journal article" date="2012" name="J. Microbiol. Biotechnol.">
        <title>Ramlibacter ginsenosidimutans sp. nov., with ginsenoside-converting activity.</title>
        <authorList>
            <person name="Wang L."/>
            <person name="An D.S."/>
            <person name="Kim S.G."/>
            <person name="Jin F.X."/>
            <person name="Kim S.C."/>
            <person name="Lee S.T."/>
            <person name="Im W.T."/>
        </authorList>
    </citation>
    <scope>NUCLEOTIDE SEQUENCE</scope>
    <source>
        <strain evidence="2">KACC 17527</strain>
    </source>
</reference>
<evidence type="ECO:0000313" key="2">
    <source>
        <dbReference type="EMBL" id="MBK6009284.1"/>
    </source>
</evidence>
<name>A0A934TX46_9BURK</name>
<reference evidence="2" key="2">
    <citation type="submission" date="2021-01" db="EMBL/GenBank/DDBJ databases">
        <authorList>
            <person name="Kang M."/>
        </authorList>
    </citation>
    <scope>NUCLEOTIDE SEQUENCE</scope>
    <source>
        <strain evidence="2">KACC 17527</strain>
    </source>
</reference>
<evidence type="ECO:0000313" key="3">
    <source>
        <dbReference type="Proteomes" id="UP000630528"/>
    </source>
</evidence>